<evidence type="ECO:0000256" key="1">
    <source>
        <dbReference type="ARBA" id="ARBA00004370"/>
    </source>
</evidence>
<organism evidence="4 5">
    <name type="scientific">Planosporangium mesophilum</name>
    <dbReference type="NCBI Taxonomy" id="689768"/>
    <lineage>
        <taxon>Bacteria</taxon>
        <taxon>Bacillati</taxon>
        <taxon>Actinomycetota</taxon>
        <taxon>Actinomycetes</taxon>
        <taxon>Micromonosporales</taxon>
        <taxon>Micromonosporaceae</taxon>
        <taxon>Planosporangium</taxon>
    </lineage>
</organism>
<dbReference type="RefSeq" id="WP_168118119.1">
    <property type="nucleotide sequence ID" value="NZ_BOON01000051.1"/>
</dbReference>
<evidence type="ECO:0000256" key="3">
    <source>
        <dbReference type="SAM" id="Phobius"/>
    </source>
</evidence>
<dbReference type="PANTHER" id="PTHR37042">
    <property type="entry name" value="OUTER MEMBRANE PROTEIN RV1973"/>
    <property type="match status" value="1"/>
</dbReference>
<gene>
    <name evidence="4" type="ORF">Pme01_50160</name>
</gene>
<dbReference type="PANTHER" id="PTHR37042:SF4">
    <property type="entry name" value="OUTER MEMBRANE PROTEIN RV1973"/>
    <property type="match status" value="1"/>
</dbReference>
<reference evidence="4" key="1">
    <citation type="submission" date="2021-01" db="EMBL/GenBank/DDBJ databases">
        <title>Whole genome shotgun sequence of Planosporangium mesophilum NBRC 109066.</title>
        <authorList>
            <person name="Komaki H."/>
            <person name="Tamura T."/>
        </authorList>
    </citation>
    <scope>NUCLEOTIDE SEQUENCE</scope>
    <source>
        <strain evidence="4">NBRC 109066</strain>
    </source>
</reference>
<protein>
    <recommendedName>
        <fullName evidence="6">Mce-associated membrane protein</fullName>
    </recommendedName>
</protein>
<dbReference type="EMBL" id="BOON01000051">
    <property type="protein sequence ID" value="GII25419.1"/>
    <property type="molecule type" value="Genomic_DNA"/>
</dbReference>
<keyword evidence="3" id="KW-0812">Transmembrane</keyword>
<evidence type="ECO:0000256" key="2">
    <source>
        <dbReference type="ARBA" id="ARBA00023136"/>
    </source>
</evidence>
<sequence length="181" mass="19674">MRTDLLRPFKRTDAVGGNAAQPAGRQRRLVVVLSVAALVLAGLAGAAWYDRHRAQQRDNAIRESLAAANTAATAIFSYDYRRFDANISNGKSFTTGTFAKDYAQTTSTLKEAATKEQAVVRAQVSAAGVITAGPDRVELLLYVNQYRRNVNIVGEKVDQNRVTLTMVRVGDDWRVSAASAV</sequence>
<feature type="transmembrane region" description="Helical" evidence="3">
    <location>
        <begin position="29"/>
        <end position="49"/>
    </location>
</feature>
<dbReference type="GO" id="GO:0016020">
    <property type="term" value="C:membrane"/>
    <property type="evidence" value="ECO:0007669"/>
    <property type="project" value="UniProtKB-SubCell"/>
</dbReference>
<keyword evidence="3" id="KW-1133">Transmembrane helix</keyword>
<evidence type="ECO:0000313" key="4">
    <source>
        <dbReference type="EMBL" id="GII25419.1"/>
    </source>
</evidence>
<evidence type="ECO:0000313" key="5">
    <source>
        <dbReference type="Proteomes" id="UP000599074"/>
    </source>
</evidence>
<comment type="caution">
    <text evidence="4">The sequence shown here is derived from an EMBL/GenBank/DDBJ whole genome shotgun (WGS) entry which is preliminary data.</text>
</comment>
<proteinExistence type="predicted"/>
<keyword evidence="5" id="KW-1185">Reference proteome</keyword>
<accession>A0A8J3TFP4</accession>
<dbReference type="Proteomes" id="UP000599074">
    <property type="component" value="Unassembled WGS sequence"/>
</dbReference>
<comment type="subcellular location">
    <subcellularLocation>
        <location evidence="1">Membrane</location>
    </subcellularLocation>
</comment>
<name>A0A8J3TFP4_9ACTN</name>
<dbReference type="AlphaFoldDB" id="A0A8J3TFP4"/>
<evidence type="ECO:0008006" key="6">
    <source>
        <dbReference type="Google" id="ProtNLM"/>
    </source>
</evidence>
<keyword evidence="2 3" id="KW-0472">Membrane</keyword>